<dbReference type="Proteomes" id="UP000315010">
    <property type="component" value="Unassembled WGS sequence"/>
</dbReference>
<reference evidence="1 2" key="1">
    <citation type="submission" date="2019-02" db="EMBL/GenBank/DDBJ databases">
        <title>Deep-cultivation of Planctomycetes and their phenomic and genomic characterization uncovers novel biology.</title>
        <authorList>
            <person name="Wiegand S."/>
            <person name="Jogler M."/>
            <person name="Boedeker C."/>
            <person name="Pinto D."/>
            <person name="Vollmers J."/>
            <person name="Rivas-Marin E."/>
            <person name="Kohn T."/>
            <person name="Peeters S.H."/>
            <person name="Heuer A."/>
            <person name="Rast P."/>
            <person name="Oberbeckmann S."/>
            <person name="Bunk B."/>
            <person name="Jeske O."/>
            <person name="Meyerdierks A."/>
            <person name="Storesund J.E."/>
            <person name="Kallscheuer N."/>
            <person name="Luecker S."/>
            <person name="Lage O.M."/>
            <person name="Pohl T."/>
            <person name="Merkel B.J."/>
            <person name="Hornburger P."/>
            <person name="Mueller R.-W."/>
            <person name="Bruemmer F."/>
            <person name="Labrenz M."/>
            <person name="Spormann A.M."/>
            <person name="Op Den Camp H."/>
            <person name="Overmann J."/>
            <person name="Amann R."/>
            <person name="Jetten M.S.M."/>
            <person name="Mascher T."/>
            <person name="Medema M.H."/>
            <person name="Devos D.P."/>
            <person name="Kaster A.-K."/>
            <person name="Ovreas L."/>
            <person name="Rohde M."/>
            <person name="Galperin M.Y."/>
            <person name="Jogler C."/>
        </authorList>
    </citation>
    <scope>NUCLEOTIDE SEQUENCE [LARGE SCALE GENOMIC DNA]</scope>
    <source>
        <strain evidence="1 2">CA13</strain>
    </source>
</reference>
<accession>A0A5C5Z2H9</accession>
<evidence type="ECO:0000313" key="1">
    <source>
        <dbReference type="EMBL" id="TWT81524.1"/>
    </source>
</evidence>
<evidence type="ECO:0008006" key="3">
    <source>
        <dbReference type="Google" id="ProtNLM"/>
    </source>
</evidence>
<evidence type="ECO:0000313" key="2">
    <source>
        <dbReference type="Proteomes" id="UP000315010"/>
    </source>
</evidence>
<protein>
    <recommendedName>
        <fullName evidence="3">BNR/Asp-box repeat protein</fullName>
    </recommendedName>
</protein>
<dbReference type="InterPro" id="IPR036278">
    <property type="entry name" value="Sialidase_sf"/>
</dbReference>
<organism evidence="1 2">
    <name type="scientific">Novipirellula herctigrandis</name>
    <dbReference type="NCBI Taxonomy" id="2527986"/>
    <lineage>
        <taxon>Bacteria</taxon>
        <taxon>Pseudomonadati</taxon>
        <taxon>Planctomycetota</taxon>
        <taxon>Planctomycetia</taxon>
        <taxon>Pirellulales</taxon>
        <taxon>Pirellulaceae</taxon>
        <taxon>Novipirellula</taxon>
    </lineage>
</organism>
<comment type="caution">
    <text evidence="1">The sequence shown here is derived from an EMBL/GenBank/DDBJ whole genome shotgun (WGS) entry which is preliminary data.</text>
</comment>
<name>A0A5C5Z2H9_9BACT</name>
<gene>
    <name evidence="1" type="ORF">CA13_29770</name>
</gene>
<keyword evidence="2" id="KW-1185">Reference proteome</keyword>
<dbReference type="Pfam" id="PF15892">
    <property type="entry name" value="BNR_4"/>
    <property type="match status" value="1"/>
</dbReference>
<dbReference type="SUPFAM" id="SSF50939">
    <property type="entry name" value="Sialidases"/>
    <property type="match status" value="1"/>
</dbReference>
<dbReference type="RefSeq" id="WP_146397492.1">
    <property type="nucleotide sequence ID" value="NZ_SJPJ01000001.1"/>
</dbReference>
<proteinExistence type="predicted"/>
<dbReference type="EMBL" id="SJPJ01000001">
    <property type="protein sequence ID" value="TWT81524.1"/>
    <property type="molecule type" value="Genomic_DNA"/>
</dbReference>
<sequence length="474" mass="53801">MRTNSTSLARTLILWSLGAVFFNSFIQASELELIRKTTVEENALTFAIGPAASFAITVNGRTHQQDALTTYRGYQYATYVDSDRCFCIGRRKLPSGSWEVISFKDHKFKSNDSHNTAVIGICDRDGTIHLAFDHHASQLNYRVSKIGAAHQPDSVKWNADLFGGVTHTLGAVIPDQRVTYPRFFSAPNGNLMLYYRAVTSGNGDGMIEEYDGEKHGWTPGLGKFIARDIGIFTERGRTSPCRCPYMNSLSFAGERLHASWVWRDRFEKTNPANQHDLCYAYSDDYGRTWCNSAGKIIGRTGQKYIHLDSPGLIVVPIPPEARVANQNTHYAYDDGSIHIVMRHRAKGCYESRYHHYWRSQTGAWRQEILPFTGKRPKLVGTEDRMLVLVYNDDGELFIAKGLPDSRQTRWRWSQVKLPEAHSICGEALVDLPRWEAENVLSVYSQEEPSRLIRTERPEPVDGFPSALNVVDYRF</sequence>
<dbReference type="OrthoDB" id="223410at2"/>
<dbReference type="AlphaFoldDB" id="A0A5C5Z2H9"/>